<keyword evidence="3" id="KW-1185">Reference proteome</keyword>
<feature type="compositionally biased region" description="Low complexity" evidence="1">
    <location>
        <begin position="66"/>
        <end position="77"/>
    </location>
</feature>
<proteinExistence type="predicted"/>
<evidence type="ECO:0000256" key="1">
    <source>
        <dbReference type="SAM" id="MobiDB-lite"/>
    </source>
</evidence>
<evidence type="ECO:0000313" key="3">
    <source>
        <dbReference type="Proteomes" id="UP000837857"/>
    </source>
</evidence>
<reference evidence="2" key="1">
    <citation type="submission" date="2022-03" db="EMBL/GenBank/DDBJ databases">
        <authorList>
            <person name="Martin H S."/>
        </authorList>
    </citation>
    <scope>NUCLEOTIDE SEQUENCE</scope>
</reference>
<feature type="region of interest" description="Disordered" evidence="1">
    <location>
        <begin position="54"/>
        <end position="83"/>
    </location>
</feature>
<sequence>MLLHRVNVEEVRRGGAARGRATDSLKKGSRGGECTISALWHGVAAPAGLASRRRRIHQARDHPRTAARLPLPSLTTAPLPPPF</sequence>
<protein>
    <submittedName>
        <fullName evidence="2">Uncharacterized protein</fullName>
    </submittedName>
</protein>
<dbReference type="Proteomes" id="UP000837857">
    <property type="component" value="Chromosome 4"/>
</dbReference>
<feature type="region of interest" description="Disordered" evidence="1">
    <location>
        <begin position="12"/>
        <end position="31"/>
    </location>
</feature>
<organism evidence="2 3">
    <name type="scientific">Iphiclides podalirius</name>
    <name type="common">scarce swallowtail</name>
    <dbReference type="NCBI Taxonomy" id="110791"/>
    <lineage>
        <taxon>Eukaryota</taxon>
        <taxon>Metazoa</taxon>
        <taxon>Ecdysozoa</taxon>
        <taxon>Arthropoda</taxon>
        <taxon>Hexapoda</taxon>
        <taxon>Insecta</taxon>
        <taxon>Pterygota</taxon>
        <taxon>Neoptera</taxon>
        <taxon>Endopterygota</taxon>
        <taxon>Lepidoptera</taxon>
        <taxon>Glossata</taxon>
        <taxon>Ditrysia</taxon>
        <taxon>Papilionoidea</taxon>
        <taxon>Papilionidae</taxon>
        <taxon>Papilioninae</taxon>
        <taxon>Iphiclides</taxon>
    </lineage>
</organism>
<feature type="non-terminal residue" evidence="2">
    <location>
        <position position="83"/>
    </location>
</feature>
<gene>
    <name evidence="2" type="ORF">IPOD504_LOCUS13425</name>
</gene>
<evidence type="ECO:0000313" key="2">
    <source>
        <dbReference type="EMBL" id="CAH2066427.1"/>
    </source>
</evidence>
<accession>A0ABN8IT22</accession>
<dbReference type="EMBL" id="OW152816">
    <property type="protein sequence ID" value="CAH2066427.1"/>
    <property type="molecule type" value="Genomic_DNA"/>
</dbReference>
<name>A0ABN8IT22_9NEOP</name>